<keyword evidence="5" id="KW-0809">Transit peptide</keyword>
<reference evidence="13" key="1">
    <citation type="submission" date="2025-08" db="UniProtKB">
        <authorList>
            <consortium name="Ensembl"/>
        </authorList>
    </citation>
    <scope>IDENTIFICATION</scope>
</reference>
<dbReference type="Pfam" id="PF01641">
    <property type="entry name" value="SelR"/>
    <property type="match status" value="1"/>
</dbReference>
<accession>A0A8D0XQ23</accession>
<keyword evidence="4 11" id="KW-0862">Zinc</keyword>
<sequence>MQFKAYNSRKVTNYGGGMLWGGKRGGAARDQGRSCERVTELLRGGGEDRREAGGYIGKGSLTKREPFLSKSEWQKKLTPEQFHVTREKGTEPPFSGTYLNNKEAGMYHCVCCDSPLFSSEKKYCSGTGWPSFSEAHGTSGSDESDTGILRRVDTSLGTARTEVVCKQCEAHLGHVFPDGPGPTGQRFCINSVALKFKPRKH</sequence>
<evidence type="ECO:0000256" key="5">
    <source>
        <dbReference type="ARBA" id="ARBA00022946"/>
    </source>
</evidence>
<dbReference type="Proteomes" id="UP000694570">
    <property type="component" value="Unplaced"/>
</dbReference>
<dbReference type="PANTHER" id="PTHR10173:SF37">
    <property type="entry name" value="METHIONINE-R-SULFOXIDE REDUCTASE B2, MITOCHONDRIAL"/>
    <property type="match status" value="1"/>
</dbReference>
<dbReference type="InterPro" id="IPR011057">
    <property type="entry name" value="Mss4-like_sf"/>
</dbReference>
<comment type="cofactor">
    <cofactor evidence="11">
        <name>Zn(2+)</name>
        <dbReference type="ChEBI" id="CHEBI:29105"/>
    </cofactor>
    <text evidence="11">Binds 1 zinc ion per subunit.</text>
</comment>
<dbReference type="InterPro" id="IPR002579">
    <property type="entry name" value="Met_Sox_Rdtase_MsrB_dom"/>
</dbReference>
<evidence type="ECO:0000259" key="12">
    <source>
        <dbReference type="PROSITE" id="PS51790"/>
    </source>
</evidence>
<comment type="function">
    <text evidence="10">Methionine-sulfoxide reductase that specifically reduces methionine (R)-sulfoxide back to methionine. While in many cases, methionine oxidation is the result of random oxidation following oxidative stress, methionine oxidation is also a post-translational modification that takes place on specific residue. Upon oxidative stress, may play a role in the preservation of mitochondrial integrity by decreasing the intracellular reactive oxygen species build-up through its scavenging role, hence contributing to cell survival and protein maintenance.</text>
</comment>
<evidence type="ECO:0000256" key="6">
    <source>
        <dbReference type="ARBA" id="ARBA00023002"/>
    </source>
</evidence>
<dbReference type="Gene3D" id="2.170.150.20">
    <property type="entry name" value="Peptide methionine sulfoxide reductase"/>
    <property type="match status" value="1"/>
</dbReference>
<dbReference type="GO" id="GO:0005739">
    <property type="term" value="C:mitochondrion"/>
    <property type="evidence" value="ECO:0007669"/>
    <property type="project" value="UniProtKB-SubCell"/>
</dbReference>
<proteinExistence type="inferred from homology"/>
<keyword evidence="3 11" id="KW-0479">Metal-binding</keyword>
<keyword evidence="6 11" id="KW-0560">Oxidoreductase</keyword>
<dbReference type="PROSITE" id="PS51790">
    <property type="entry name" value="MSRB"/>
    <property type="match status" value="1"/>
</dbReference>
<dbReference type="FunFam" id="2.170.150.20:FF:000006">
    <property type="entry name" value="Peptide-methionine (R)-S-oxide reductase"/>
    <property type="match status" value="1"/>
</dbReference>
<comment type="function">
    <text evidence="11">Methionine-sulfoxide reductase that specifically reduces methionine (R)-sulfoxide back to methionine. While in many cases methionine oxidation is the result of random oxidation following oxidative stress, methionine oxidation is also a post-translational modification that takes place on specific residues.</text>
</comment>
<dbReference type="Ensembl" id="ENSSSCT00030086208.1">
    <property type="protein sequence ID" value="ENSSSCP00030039751.1"/>
    <property type="gene ID" value="ENSSSCG00030061687.1"/>
</dbReference>
<evidence type="ECO:0000256" key="2">
    <source>
        <dbReference type="ARBA" id="ARBA00007174"/>
    </source>
</evidence>
<dbReference type="EC" id="1.8.4.12" evidence="11"/>
<dbReference type="GO" id="GO:0033743">
    <property type="term" value="F:peptide-methionine (R)-S-oxide reductase activity"/>
    <property type="evidence" value="ECO:0007669"/>
    <property type="project" value="UniProtKB-EC"/>
</dbReference>
<dbReference type="SUPFAM" id="SSF51316">
    <property type="entry name" value="Mss4-like"/>
    <property type="match status" value="1"/>
</dbReference>
<dbReference type="InterPro" id="IPR028427">
    <property type="entry name" value="Met_Sox_Rdtase_MsrB"/>
</dbReference>
<comment type="similarity">
    <text evidence="2 11">Belongs to the MsrB Met sulfoxide reductase family.</text>
</comment>
<keyword evidence="7" id="KW-0496">Mitochondrion</keyword>
<protein>
    <recommendedName>
        <fullName evidence="11">Peptide-methionine (R)-S-oxide reductase</fullName>
        <ecNumber evidence="11">1.8.4.12</ecNumber>
    </recommendedName>
</protein>
<comment type="subcellular location">
    <subcellularLocation>
        <location evidence="1">Mitochondrion</location>
    </subcellularLocation>
</comment>
<comment type="catalytic activity">
    <reaction evidence="9">
        <text>[thioredoxin]-disulfide + L-methionine + H2O = L-methionine (R)-S-oxide + [thioredoxin]-dithiol</text>
        <dbReference type="Rhea" id="RHEA:21260"/>
        <dbReference type="Rhea" id="RHEA-COMP:10698"/>
        <dbReference type="Rhea" id="RHEA-COMP:10700"/>
        <dbReference type="ChEBI" id="CHEBI:15377"/>
        <dbReference type="ChEBI" id="CHEBI:29950"/>
        <dbReference type="ChEBI" id="CHEBI:50058"/>
        <dbReference type="ChEBI" id="CHEBI:57844"/>
        <dbReference type="ChEBI" id="CHEBI:58773"/>
        <dbReference type="EC" id="1.8.4.14"/>
    </reaction>
</comment>
<feature type="domain" description="MsrB" evidence="12">
    <location>
        <begin position="70"/>
        <end position="199"/>
    </location>
</feature>
<evidence type="ECO:0000256" key="9">
    <source>
        <dbReference type="ARBA" id="ARBA00049261"/>
    </source>
</evidence>
<dbReference type="GO" id="GO:0033745">
    <property type="term" value="F:L-methionine-(R)-S-oxide reductase activity"/>
    <property type="evidence" value="ECO:0007669"/>
    <property type="project" value="UniProtKB-EC"/>
</dbReference>
<dbReference type="GO" id="GO:0046872">
    <property type="term" value="F:metal ion binding"/>
    <property type="evidence" value="ECO:0007669"/>
    <property type="project" value="UniProtKB-KW"/>
</dbReference>
<dbReference type="AlphaFoldDB" id="A0A8D0XQ23"/>
<dbReference type="NCBIfam" id="TIGR00357">
    <property type="entry name" value="peptide-methionine (R)-S-oxide reductase MsrB"/>
    <property type="match status" value="1"/>
</dbReference>
<organism evidence="13 14">
    <name type="scientific">Sus scrofa</name>
    <name type="common">Pig</name>
    <dbReference type="NCBI Taxonomy" id="9823"/>
    <lineage>
        <taxon>Eukaryota</taxon>
        <taxon>Metazoa</taxon>
        <taxon>Chordata</taxon>
        <taxon>Craniata</taxon>
        <taxon>Vertebrata</taxon>
        <taxon>Euteleostomi</taxon>
        <taxon>Mammalia</taxon>
        <taxon>Eutheria</taxon>
        <taxon>Laurasiatheria</taxon>
        <taxon>Artiodactyla</taxon>
        <taxon>Suina</taxon>
        <taxon>Suidae</taxon>
        <taxon>Sus</taxon>
    </lineage>
</organism>
<evidence type="ECO:0000256" key="11">
    <source>
        <dbReference type="RuleBase" id="RU365044"/>
    </source>
</evidence>
<dbReference type="PANTHER" id="PTHR10173">
    <property type="entry name" value="METHIONINE SULFOXIDE REDUCTASE"/>
    <property type="match status" value="1"/>
</dbReference>
<evidence type="ECO:0000313" key="14">
    <source>
        <dbReference type="Proteomes" id="UP000694570"/>
    </source>
</evidence>
<comment type="catalytic activity">
    <reaction evidence="8 11">
        <text>L-methionyl-[protein] + [thioredoxin]-disulfide + H2O = L-methionyl-(R)-S-oxide-[protein] + [thioredoxin]-dithiol</text>
        <dbReference type="Rhea" id="RHEA:24164"/>
        <dbReference type="Rhea" id="RHEA-COMP:10698"/>
        <dbReference type="Rhea" id="RHEA-COMP:10700"/>
        <dbReference type="Rhea" id="RHEA-COMP:12313"/>
        <dbReference type="Rhea" id="RHEA-COMP:12314"/>
        <dbReference type="ChEBI" id="CHEBI:15377"/>
        <dbReference type="ChEBI" id="CHEBI:16044"/>
        <dbReference type="ChEBI" id="CHEBI:29950"/>
        <dbReference type="ChEBI" id="CHEBI:45764"/>
        <dbReference type="ChEBI" id="CHEBI:50058"/>
        <dbReference type="EC" id="1.8.4.12"/>
    </reaction>
</comment>
<evidence type="ECO:0000256" key="4">
    <source>
        <dbReference type="ARBA" id="ARBA00022833"/>
    </source>
</evidence>
<evidence type="ECO:0000313" key="13">
    <source>
        <dbReference type="Ensembl" id="ENSSSCP00030039751.1"/>
    </source>
</evidence>
<evidence type="ECO:0000256" key="1">
    <source>
        <dbReference type="ARBA" id="ARBA00004173"/>
    </source>
</evidence>
<dbReference type="GO" id="GO:0030091">
    <property type="term" value="P:protein repair"/>
    <property type="evidence" value="ECO:0007669"/>
    <property type="project" value="InterPro"/>
</dbReference>
<evidence type="ECO:0000256" key="8">
    <source>
        <dbReference type="ARBA" id="ARBA00048488"/>
    </source>
</evidence>
<evidence type="ECO:0000256" key="3">
    <source>
        <dbReference type="ARBA" id="ARBA00022723"/>
    </source>
</evidence>
<evidence type="ECO:0000256" key="10">
    <source>
        <dbReference type="ARBA" id="ARBA00054479"/>
    </source>
</evidence>
<name>A0A8D0XQ23_PIG</name>
<evidence type="ECO:0000256" key="7">
    <source>
        <dbReference type="ARBA" id="ARBA00023128"/>
    </source>
</evidence>
<dbReference type="GO" id="GO:0006979">
    <property type="term" value="P:response to oxidative stress"/>
    <property type="evidence" value="ECO:0007669"/>
    <property type="project" value="InterPro"/>
</dbReference>